<feature type="coiled-coil region" evidence="1">
    <location>
        <begin position="204"/>
        <end position="231"/>
    </location>
</feature>
<keyword evidence="3" id="KW-1185">Reference proteome</keyword>
<dbReference type="OrthoDB" id="10062343at2759"/>
<name>A0A4Y2AJX1_ARAVE</name>
<dbReference type="AlphaFoldDB" id="A0A4Y2AJX1"/>
<evidence type="ECO:0008006" key="4">
    <source>
        <dbReference type="Google" id="ProtNLM"/>
    </source>
</evidence>
<sequence length="834" mass="96287">METQCSIRIFTEDECHKCVYGVVPKTIATLNSYSEKDQFLFLSRVGHEVTTVCKYHEKKFLFKFSHLFSRMCCDPLQQHKKGITKGLREITVGHLSKERNIDNISLIPGKSLCSNCYTKIFGKQKQEFTTEDPDDTEFYEPSEVFEKIDSACTILGLSPPNKIRKLSSAKRYTALKKKLDMVSNTIRKNLELSFDQDICTPSTSDEASSVNSEYEDLIKKLKEKCKVSDKETKVKILSLLPNSWNREKVSKEFNVSERLVRLAKEVTKEQGILPDLSKKKGKIIDSETITTVNLFYEDDEYSRLMPGKKDCITVKENGIRIQKQKRLILCNLNELFLEFKNKYPYLKIGRSKFCELRPKWCVLAGGSGTHCVCVCLYHQNIKLMIEGANLKVDYKDLLGIIVCDINNYKCMISDCDLCPGKEALSNLFLEPDDGDIMPDNITFKQWISSERIELVTLIKPRDEFFELFAQKIITLKKHHYVSKIQTRFLKEKKQNLTKEEIIVLADFSENYTFIVQDEAQGHHWVNRQATIHPFVYYLQKDGKLKSQCFCVISDTLEHNTATVHCFQQHLVNHIKRNHQHIKKVIYFSDGASGQYKNKKKFTNLCHHKTDFDLEAEWHFFASCHGKNACDGVGGTTKREVTKASLQRPYTNQILTPAEMFEFCQEHLKGIIFTYIKDEEIIQHHNNKLLDRFENSVAITGTRSFHCFVPVSESNLKCFITSQATEFGIHSTVKAVQITLHIRDSIACVYDGQWWLAEVNDISDINKDVLVTFYHPAGPRTAFKKREKDQTWVPMNNVLRKLSALELTTTTGRTHNIPPKLSEEISKLLNEYKSR</sequence>
<evidence type="ECO:0000313" key="3">
    <source>
        <dbReference type="Proteomes" id="UP000499080"/>
    </source>
</evidence>
<keyword evidence="1" id="KW-0175">Coiled coil</keyword>
<organism evidence="2 3">
    <name type="scientific">Araneus ventricosus</name>
    <name type="common">Orbweaver spider</name>
    <name type="synonym">Epeira ventricosa</name>
    <dbReference type="NCBI Taxonomy" id="182803"/>
    <lineage>
        <taxon>Eukaryota</taxon>
        <taxon>Metazoa</taxon>
        <taxon>Ecdysozoa</taxon>
        <taxon>Arthropoda</taxon>
        <taxon>Chelicerata</taxon>
        <taxon>Arachnida</taxon>
        <taxon>Araneae</taxon>
        <taxon>Araneomorphae</taxon>
        <taxon>Entelegynae</taxon>
        <taxon>Araneoidea</taxon>
        <taxon>Araneidae</taxon>
        <taxon>Araneus</taxon>
    </lineage>
</organism>
<dbReference type="EMBL" id="BGPR01000020">
    <property type="protein sequence ID" value="GBL79937.1"/>
    <property type="molecule type" value="Genomic_DNA"/>
</dbReference>
<dbReference type="Proteomes" id="UP000499080">
    <property type="component" value="Unassembled WGS sequence"/>
</dbReference>
<evidence type="ECO:0000313" key="2">
    <source>
        <dbReference type="EMBL" id="GBL79937.1"/>
    </source>
</evidence>
<comment type="caution">
    <text evidence="2">The sequence shown here is derived from an EMBL/GenBank/DDBJ whole genome shotgun (WGS) entry which is preliminary data.</text>
</comment>
<evidence type="ECO:0000256" key="1">
    <source>
        <dbReference type="SAM" id="Coils"/>
    </source>
</evidence>
<protein>
    <recommendedName>
        <fullName evidence="4">Cc8L18.2-like protein</fullName>
    </recommendedName>
</protein>
<accession>A0A4Y2AJX1</accession>
<proteinExistence type="predicted"/>
<dbReference type="PANTHER" id="PTHR46601:SF1">
    <property type="entry name" value="ADF-H DOMAIN-CONTAINING PROTEIN"/>
    <property type="match status" value="1"/>
</dbReference>
<dbReference type="PANTHER" id="PTHR46601">
    <property type="entry name" value="ULP_PROTEASE DOMAIN-CONTAINING PROTEIN"/>
    <property type="match status" value="1"/>
</dbReference>
<gene>
    <name evidence="2" type="ORF">AVEN_28978_1</name>
</gene>
<reference evidence="2 3" key="1">
    <citation type="journal article" date="2019" name="Sci. Rep.">
        <title>Orb-weaving spider Araneus ventricosus genome elucidates the spidroin gene catalogue.</title>
        <authorList>
            <person name="Kono N."/>
            <person name="Nakamura H."/>
            <person name="Ohtoshi R."/>
            <person name="Moran D.A.P."/>
            <person name="Shinohara A."/>
            <person name="Yoshida Y."/>
            <person name="Fujiwara M."/>
            <person name="Mori M."/>
            <person name="Tomita M."/>
            <person name="Arakawa K."/>
        </authorList>
    </citation>
    <scope>NUCLEOTIDE SEQUENCE [LARGE SCALE GENOMIC DNA]</scope>
</reference>